<evidence type="ECO:0000313" key="1">
    <source>
        <dbReference type="EMBL" id="RQP25145.1"/>
    </source>
</evidence>
<proteinExistence type="predicted"/>
<dbReference type="Pfam" id="PF06649">
    <property type="entry name" value="DUF1161"/>
    <property type="match status" value="1"/>
</dbReference>
<dbReference type="AlphaFoldDB" id="A0A3N7K2I3"/>
<sequence>MASDGWRAGRLAAPTQPPREIPLKRLFIVAAAAVAISPAFAASGKSCEELKTEIAAKLEANHVKNFSLEIVEADKVADKKVVGSCERGSKKIVYSTGK</sequence>
<protein>
    <submittedName>
        <fullName evidence="1">DUF1161 domain-containing protein</fullName>
    </submittedName>
</protein>
<name>A0A3N7K2I3_9BURK</name>
<comment type="caution">
    <text evidence="1">The sequence shown here is derived from an EMBL/GenBank/DDBJ whole genome shotgun (WGS) entry which is preliminary data.</text>
</comment>
<dbReference type="Proteomes" id="UP000267464">
    <property type="component" value="Unassembled WGS sequence"/>
</dbReference>
<gene>
    <name evidence="1" type="ORF">DZC73_09865</name>
</gene>
<keyword evidence="2" id="KW-1185">Reference proteome</keyword>
<evidence type="ECO:0000313" key="2">
    <source>
        <dbReference type="Proteomes" id="UP000267464"/>
    </source>
</evidence>
<accession>A0A3N7K2I3</accession>
<reference evidence="1 2" key="1">
    <citation type="submission" date="2018-08" db="EMBL/GenBank/DDBJ databases">
        <authorList>
            <person name="Khan S.A."/>
            <person name="Jeon C.O."/>
            <person name="Chun B.H."/>
            <person name="Jeong S.E."/>
        </authorList>
    </citation>
    <scope>NUCLEOTIDE SEQUENCE [LARGE SCALE GENOMIC DNA]</scope>
    <source>
        <strain evidence="1 2">S-16</strain>
    </source>
</reference>
<organism evidence="1 2">
    <name type="scientific">Piscinibacter terrae</name>
    <dbReference type="NCBI Taxonomy" id="2496871"/>
    <lineage>
        <taxon>Bacteria</taxon>
        <taxon>Pseudomonadati</taxon>
        <taxon>Pseudomonadota</taxon>
        <taxon>Betaproteobacteria</taxon>
        <taxon>Burkholderiales</taxon>
        <taxon>Sphaerotilaceae</taxon>
        <taxon>Piscinibacter</taxon>
    </lineage>
</organism>
<dbReference type="InterPro" id="IPR010595">
    <property type="entry name" value="DUF1161"/>
</dbReference>
<dbReference type="EMBL" id="QUSW01000002">
    <property type="protein sequence ID" value="RQP25145.1"/>
    <property type="molecule type" value="Genomic_DNA"/>
</dbReference>
<reference evidence="1 2" key="2">
    <citation type="submission" date="2018-12" db="EMBL/GenBank/DDBJ databases">
        <title>Rhizobacter gummiphilus sp. nov., a rubber-degrading bacterium isolated from the soil of a botanical garden in Japan.</title>
        <authorList>
            <person name="Shunsuke S.S."/>
        </authorList>
    </citation>
    <scope>NUCLEOTIDE SEQUENCE [LARGE SCALE GENOMIC DNA]</scope>
    <source>
        <strain evidence="1 2">S-16</strain>
    </source>
</reference>